<evidence type="ECO:0000313" key="10">
    <source>
        <dbReference type="Proteomes" id="UP000622860"/>
    </source>
</evidence>
<feature type="chain" id="PRO_5039247983" evidence="7">
    <location>
        <begin position="20"/>
        <end position="312"/>
    </location>
</feature>
<keyword evidence="3" id="KW-1003">Cell membrane</keyword>
<dbReference type="Pfam" id="PF02608">
    <property type="entry name" value="Bmp"/>
    <property type="match status" value="1"/>
</dbReference>
<dbReference type="SUPFAM" id="SSF53822">
    <property type="entry name" value="Periplasmic binding protein-like I"/>
    <property type="match status" value="1"/>
</dbReference>
<evidence type="ECO:0000256" key="1">
    <source>
        <dbReference type="ARBA" id="ARBA00004193"/>
    </source>
</evidence>
<evidence type="ECO:0000256" key="2">
    <source>
        <dbReference type="ARBA" id="ARBA00008610"/>
    </source>
</evidence>
<keyword evidence="10" id="KW-1185">Reference proteome</keyword>
<name>A0A917LXW5_9BACI</name>
<comment type="caution">
    <text evidence="9">The sequence shown here is derived from an EMBL/GenBank/DDBJ whole genome shotgun (WGS) entry which is preliminary data.</text>
</comment>
<keyword evidence="5" id="KW-0472">Membrane</keyword>
<feature type="domain" description="ABC transporter substrate-binding protein PnrA-like" evidence="8">
    <location>
        <begin position="32"/>
        <end position="301"/>
    </location>
</feature>
<dbReference type="Proteomes" id="UP000622860">
    <property type="component" value="Unassembled WGS sequence"/>
</dbReference>
<keyword evidence="6" id="KW-0449">Lipoprotein</keyword>
<evidence type="ECO:0000256" key="6">
    <source>
        <dbReference type="ARBA" id="ARBA00023288"/>
    </source>
</evidence>
<dbReference type="Gene3D" id="3.40.50.2300">
    <property type="match status" value="2"/>
</dbReference>
<feature type="signal peptide" evidence="7">
    <location>
        <begin position="1"/>
        <end position="19"/>
    </location>
</feature>
<accession>A0A917LXW5</accession>
<evidence type="ECO:0000256" key="3">
    <source>
        <dbReference type="ARBA" id="ARBA00022475"/>
    </source>
</evidence>
<proteinExistence type="inferred from homology"/>
<dbReference type="EMBL" id="BMFR01000001">
    <property type="protein sequence ID" value="GGG65060.1"/>
    <property type="molecule type" value="Genomic_DNA"/>
</dbReference>
<keyword evidence="4 7" id="KW-0732">Signal</keyword>
<reference evidence="9" key="2">
    <citation type="submission" date="2020-09" db="EMBL/GenBank/DDBJ databases">
        <authorList>
            <person name="Sun Q."/>
            <person name="Zhou Y."/>
        </authorList>
    </citation>
    <scope>NUCLEOTIDE SEQUENCE</scope>
    <source>
        <strain evidence="9">CGMCC 1.12754</strain>
    </source>
</reference>
<organism evidence="9 10">
    <name type="scientific">Virgibacillus oceani</name>
    <dbReference type="NCBI Taxonomy" id="1479511"/>
    <lineage>
        <taxon>Bacteria</taxon>
        <taxon>Bacillati</taxon>
        <taxon>Bacillota</taxon>
        <taxon>Bacilli</taxon>
        <taxon>Bacillales</taxon>
        <taxon>Bacillaceae</taxon>
        <taxon>Virgibacillus</taxon>
    </lineage>
</organism>
<dbReference type="InterPro" id="IPR003760">
    <property type="entry name" value="PnrA-like"/>
</dbReference>
<sequence>MRRLLFIILIVLLSACSSVETTQTEDVFSVGLLLSDSGLGDGSFNDSAFRGLEKTRDELGIIFDYREPVDQNFNGKLEELIKDDHDLVIGIGFTAAPAVNELADKYPKQQFALVDAVSDKKNVISITFKEEEGSYLIGLIAGLKTKTNVVGFIGGEDVPLIHNFEQGFKDGVKAVNKDATVLTEYAGTFGDDQIGAKIASKQIEKDADFIFPAAGFTGIGVLKEAQKEGIYAFGVDSDQFYIAEKAVVTSMLKNVDVALYDVVKKLINEEGLTGEQLELGVKDNGIDLTPIRLIQLSNKEQSIIDKAMDKGE</sequence>
<evidence type="ECO:0000256" key="5">
    <source>
        <dbReference type="ARBA" id="ARBA00023136"/>
    </source>
</evidence>
<evidence type="ECO:0000259" key="8">
    <source>
        <dbReference type="Pfam" id="PF02608"/>
    </source>
</evidence>
<comment type="subcellular location">
    <subcellularLocation>
        <location evidence="1">Cell membrane</location>
        <topology evidence="1">Lipid-anchor</topology>
    </subcellularLocation>
</comment>
<evidence type="ECO:0000256" key="7">
    <source>
        <dbReference type="SAM" id="SignalP"/>
    </source>
</evidence>
<dbReference type="PROSITE" id="PS51257">
    <property type="entry name" value="PROKAR_LIPOPROTEIN"/>
    <property type="match status" value="1"/>
</dbReference>
<gene>
    <name evidence="9" type="ORF">GCM10011398_05860</name>
</gene>
<evidence type="ECO:0000256" key="4">
    <source>
        <dbReference type="ARBA" id="ARBA00022729"/>
    </source>
</evidence>
<dbReference type="CDD" id="cd06354">
    <property type="entry name" value="PBP1_PrnA-like"/>
    <property type="match status" value="1"/>
</dbReference>
<dbReference type="RefSeq" id="WP_188453832.1">
    <property type="nucleotide sequence ID" value="NZ_BMFR01000001.1"/>
</dbReference>
<dbReference type="InterPro" id="IPR050957">
    <property type="entry name" value="BMP_lipoprotein"/>
</dbReference>
<comment type="similarity">
    <text evidence="2">Belongs to the BMP lipoprotein family.</text>
</comment>
<reference evidence="9" key="1">
    <citation type="journal article" date="2014" name="Int. J. Syst. Evol. Microbiol.">
        <title>Complete genome sequence of Corynebacterium casei LMG S-19264T (=DSM 44701T), isolated from a smear-ripened cheese.</title>
        <authorList>
            <consortium name="US DOE Joint Genome Institute (JGI-PGF)"/>
            <person name="Walter F."/>
            <person name="Albersmeier A."/>
            <person name="Kalinowski J."/>
            <person name="Ruckert C."/>
        </authorList>
    </citation>
    <scope>NUCLEOTIDE SEQUENCE</scope>
    <source>
        <strain evidence="9">CGMCC 1.12754</strain>
    </source>
</reference>
<dbReference type="PANTHER" id="PTHR34296:SF2">
    <property type="entry name" value="ABC TRANSPORTER GUANOSINE-BINDING PROTEIN NUPN"/>
    <property type="match status" value="1"/>
</dbReference>
<dbReference type="AlphaFoldDB" id="A0A917LXW5"/>
<dbReference type="GO" id="GO:0005886">
    <property type="term" value="C:plasma membrane"/>
    <property type="evidence" value="ECO:0007669"/>
    <property type="project" value="UniProtKB-SubCell"/>
</dbReference>
<dbReference type="PANTHER" id="PTHR34296">
    <property type="entry name" value="TRANSCRIPTIONAL ACTIVATOR PROTEIN MED"/>
    <property type="match status" value="1"/>
</dbReference>
<dbReference type="InterPro" id="IPR028082">
    <property type="entry name" value="Peripla_BP_I"/>
</dbReference>
<protein>
    <submittedName>
        <fullName evidence="9">BMP family ABC transporter substrate-binding protein</fullName>
    </submittedName>
</protein>
<evidence type="ECO:0000313" key="9">
    <source>
        <dbReference type="EMBL" id="GGG65060.1"/>
    </source>
</evidence>